<comment type="caution">
    <text evidence="2">The sequence shown here is derived from an EMBL/GenBank/DDBJ whole genome shotgun (WGS) entry which is preliminary data.</text>
</comment>
<dbReference type="EMBL" id="AAVT01000001">
    <property type="protein sequence ID" value="EAW32455.1"/>
    <property type="molecule type" value="Genomic_DNA"/>
</dbReference>
<keyword evidence="1" id="KW-0808">Transferase</keyword>
<name>A0Y8K1_9GAMM</name>
<dbReference type="OrthoDB" id="9058532at2"/>
<evidence type="ECO:0000313" key="2">
    <source>
        <dbReference type="EMBL" id="EAW32455.1"/>
    </source>
</evidence>
<gene>
    <name evidence="2" type="ORF">GP2143_14406</name>
</gene>
<reference evidence="2 3" key="1">
    <citation type="journal article" date="2010" name="J. Bacteriol.">
        <title>Genome sequence of the oligotrophic marine Gammaproteobacterium HTCC2143, isolated from the Oregon Coast.</title>
        <authorList>
            <person name="Oh H.M."/>
            <person name="Kang I."/>
            <person name="Ferriera S."/>
            <person name="Giovannoni S.J."/>
            <person name="Cho J.C."/>
        </authorList>
    </citation>
    <scope>NUCLEOTIDE SEQUENCE [LARGE SCALE GENOMIC DNA]</scope>
    <source>
        <strain evidence="2 3">HTCC2143</strain>
    </source>
</reference>
<dbReference type="InterPro" id="IPR050483">
    <property type="entry name" value="CoA-transferase_III_domain"/>
</dbReference>
<keyword evidence="3" id="KW-1185">Reference proteome</keyword>
<dbReference type="eggNOG" id="COG1804">
    <property type="taxonomic scope" value="Bacteria"/>
</dbReference>
<dbReference type="InterPro" id="IPR003673">
    <property type="entry name" value="CoA-Trfase_fam_III"/>
</dbReference>
<dbReference type="Gene3D" id="3.40.50.10540">
    <property type="entry name" value="Crotonobetainyl-coa:carnitine coa-transferase, domain 1"/>
    <property type="match status" value="1"/>
</dbReference>
<dbReference type="SUPFAM" id="SSF89796">
    <property type="entry name" value="CoA-transferase family III (CaiB/BaiF)"/>
    <property type="match status" value="1"/>
</dbReference>
<dbReference type="InterPro" id="IPR044855">
    <property type="entry name" value="CoA-Trfase_III_dom3_sf"/>
</dbReference>
<dbReference type="Gene3D" id="3.30.1540.10">
    <property type="entry name" value="formyl-coa transferase, domain 3"/>
    <property type="match status" value="1"/>
</dbReference>
<dbReference type="PANTHER" id="PTHR48207">
    <property type="entry name" value="SUCCINATE--HYDROXYMETHYLGLUTARATE COA-TRANSFERASE"/>
    <property type="match status" value="1"/>
</dbReference>
<dbReference type="Pfam" id="PF02515">
    <property type="entry name" value="CoA_transf_3"/>
    <property type="match status" value="1"/>
</dbReference>
<dbReference type="AlphaFoldDB" id="A0Y8K1"/>
<dbReference type="InterPro" id="IPR023606">
    <property type="entry name" value="CoA-Trfase_III_dom_1_sf"/>
</dbReference>
<dbReference type="Proteomes" id="UP000004931">
    <property type="component" value="Unassembled WGS sequence"/>
</dbReference>
<dbReference type="GO" id="GO:0008410">
    <property type="term" value="F:CoA-transferase activity"/>
    <property type="evidence" value="ECO:0007669"/>
    <property type="project" value="TreeGrafter"/>
</dbReference>
<organism evidence="2 3">
    <name type="scientific">marine gamma proteobacterium HTCC2143</name>
    <dbReference type="NCBI Taxonomy" id="247633"/>
    <lineage>
        <taxon>Bacteria</taxon>
        <taxon>Pseudomonadati</taxon>
        <taxon>Pseudomonadota</taxon>
        <taxon>Gammaproteobacteria</taxon>
        <taxon>Cellvibrionales</taxon>
        <taxon>Spongiibacteraceae</taxon>
        <taxon>BD1-7 clade</taxon>
    </lineage>
</organism>
<dbReference type="STRING" id="247633.GP2143_14406"/>
<dbReference type="PANTHER" id="PTHR48207:SF3">
    <property type="entry name" value="SUCCINATE--HYDROXYMETHYLGLUTARATE COA-TRANSFERASE"/>
    <property type="match status" value="1"/>
</dbReference>
<evidence type="ECO:0000313" key="3">
    <source>
        <dbReference type="Proteomes" id="UP000004931"/>
    </source>
</evidence>
<evidence type="ECO:0000256" key="1">
    <source>
        <dbReference type="ARBA" id="ARBA00022679"/>
    </source>
</evidence>
<protein>
    <submittedName>
        <fullName evidence="2">L-carnitine dehydratase/bile acid-inducible protein F</fullName>
    </submittedName>
</protein>
<sequence>MSQRINLGGTATGPLTGVKVIDFTAVYSGPIAASILGDQGAEVIKVESRHGDLMRAGLPKSNGAGSSFTTMNRNKKSLCLDLKTEEGLGIARKLIASADVIMENFRPGVMDRLGLGYEQFNQAHPKLVYVSINGVGAIGPYVKRPIYDAIIQALSGFTSLQSGEPAMVNSLVCDKVTSLTAAQAVTAALFSAERSGRGQRVELSMLDASLFFLWPDVMNNYTFPDENVENIPQLDHSIFMRQTRDGWIASMPVQQKEADASFRALDIAHLSKDERFSSAEARTRNRKAYIELTGEAYVRFTTDELCQRFEKEDVPYSRINQREDVINDPQIKAMEALWTYNHPLAGEVRSPRPPAQFSETPSNIHAHTPTLGEHNVDVLKALGFGDVEIEAFSAKGVVYAE</sequence>
<accession>A0Y8K1</accession>
<proteinExistence type="predicted"/>